<proteinExistence type="predicted"/>
<reference evidence="1 2" key="1">
    <citation type="submission" date="2019-06" db="EMBL/GenBank/DDBJ databases">
        <title>Pseudomonas bimorpha sp. nov. isolated from bovine raw milk and skim milk concentrate.</title>
        <authorList>
            <person name="Hofmann K."/>
            <person name="Huptas C."/>
            <person name="Doll E."/>
            <person name="Scherer S."/>
            <person name="Wenning M."/>
        </authorList>
    </citation>
    <scope>NUCLEOTIDE SEQUENCE [LARGE SCALE GENOMIC DNA]</scope>
    <source>
        <strain evidence="1 2">DSM 108989</strain>
    </source>
</reference>
<evidence type="ECO:0000313" key="2">
    <source>
        <dbReference type="Proteomes" id="UP000318428"/>
    </source>
</evidence>
<keyword evidence="2" id="KW-1185">Reference proteome</keyword>
<dbReference type="Proteomes" id="UP000318428">
    <property type="component" value="Unassembled WGS sequence"/>
</dbReference>
<accession>A0ABY3GFM0</accession>
<name>A0ABY3GFM0_9PSED</name>
<comment type="caution">
    <text evidence="1">The sequence shown here is derived from an EMBL/GenBank/DDBJ whole genome shotgun (WGS) entry which is preliminary data.</text>
</comment>
<sequence length="106" mass="12137">MIALDFLDGKITCDELSNIDSENFKSDLFVLKEDMLQVEYGNELLIDAGWYPSFDINGRFQVRVIEGHQWESPLILLAANTITELLSKLRAAQNIVKSRFNIEESK</sequence>
<organism evidence="1 2">
    <name type="scientific">Pseudomonas saxonica</name>
    <dbReference type="NCBI Taxonomy" id="2600598"/>
    <lineage>
        <taxon>Bacteria</taxon>
        <taxon>Pseudomonadati</taxon>
        <taxon>Pseudomonadota</taxon>
        <taxon>Gammaproteobacteria</taxon>
        <taxon>Pseudomonadales</taxon>
        <taxon>Pseudomonadaceae</taxon>
        <taxon>Pseudomonas</taxon>
    </lineage>
</organism>
<dbReference type="EMBL" id="VFIO01000005">
    <property type="protein sequence ID" value="TWR88503.1"/>
    <property type="molecule type" value="Genomic_DNA"/>
</dbReference>
<gene>
    <name evidence="1" type="ORF">FJD38_13900</name>
</gene>
<protein>
    <recommendedName>
        <fullName evidence="3">DUF3630 family protein</fullName>
    </recommendedName>
</protein>
<evidence type="ECO:0008006" key="3">
    <source>
        <dbReference type="Google" id="ProtNLM"/>
    </source>
</evidence>
<dbReference type="RefSeq" id="WP_146385809.1">
    <property type="nucleotide sequence ID" value="NZ_VFIO01000005.1"/>
</dbReference>
<evidence type="ECO:0000313" key="1">
    <source>
        <dbReference type="EMBL" id="TWR88503.1"/>
    </source>
</evidence>